<dbReference type="PANTHER" id="PTHR24559:SF444">
    <property type="entry name" value="REVERSE TRANSCRIPTASE DOMAIN-CONTAINING PROTEIN"/>
    <property type="match status" value="1"/>
</dbReference>
<evidence type="ECO:0000313" key="2">
    <source>
        <dbReference type="EMBL" id="WKA01554.1"/>
    </source>
</evidence>
<feature type="domain" description="Reverse transcriptase" evidence="1">
    <location>
        <begin position="66"/>
        <end position="245"/>
    </location>
</feature>
<accession>A0ABY9D2G7</accession>
<dbReference type="InterPro" id="IPR043128">
    <property type="entry name" value="Rev_trsase/Diguanyl_cyclase"/>
</dbReference>
<dbReference type="CDD" id="cd01647">
    <property type="entry name" value="RT_LTR"/>
    <property type="match status" value="1"/>
</dbReference>
<dbReference type="InterPro" id="IPR043502">
    <property type="entry name" value="DNA/RNA_pol_sf"/>
</dbReference>
<keyword evidence="3" id="KW-1185">Reference proteome</keyword>
<dbReference type="PANTHER" id="PTHR24559">
    <property type="entry name" value="TRANSPOSON TY3-I GAG-POL POLYPROTEIN"/>
    <property type="match status" value="1"/>
</dbReference>
<dbReference type="Pfam" id="PF00078">
    <property type="entry name" value="RVT_1"/>
    <property type="match status" value="1"/>
</dbReference>
<name>A0ABY9D2G7_VITVI</name>
<dbReference type="InterPro" id="IPR000477">
    <property type="entry name" value="RT_dom"/>
</dbReference>
<sequence>MTTIDCIPMVYEFADVFPKEFPCLPPHKEMDFSIELYLGTDPISIAPYRMALVELKELNIQLQELQTKGFNWSSTSPWGALVLFVKEKDGSLGLCVDYRKLNRVTVKNNYPLPRIDDLFDQLCGACYFSKIDLRSGYHQLRIRESNIPKTIFCTRYGHYEFVVMPFGLTNAPAAFMNMMNRICRPYLDHFVVVFVDDILTYSKSREEHGHHLHMALQTLREHQLYAKLEKCDFWLQEIQFLGHMVSQEGISMDPTKVEDVTKWERTKNVFEIHSFLRLAGYYRRFVENFSRIACPMTRLALITTQKVLFHSL</sequence>
<proteinExistence type="predicted"/>
<protein>
    <recommendedName>
        <fullName evidence="1">Reverse transcriptase domain-containing protein</fullName>
    </recommendedName>
</protein>
<dbReference type="Gene3D" id="3.30.70.270">
    <property type="match status" value="2"/>
</dbReference>
<dbReference type="EMBL" id="CP126660">
    <property type="protein sequence ID" value="WKA01554.1"/>
    <property type="molecule type" value="Genomic_DNA"/>
</dbReference>
<dbReference type="PROSITE" id="PS50878">
    <property type="entry name" value="RT_POL"/>
    <property type="match status" value="1"/>
</dbReference>
<evidence type="ECO:0000313" key="3">
    <source>
        <dbReference type="Proteomes" id="UP001227230"/>
    </source>
</evidence>
<dbReference type="InterPro" id="IPR053134">
    <property type="entry name" value="RNA-dir_DNA_polymerase"/>
</dbReference>
<dbReference type="Gene3D" id="3.10.10.10">
    <property type="entry name" value="HIV Type 1 Reverse Transcriptase, subunit A, domain 1"/>
    <property type="match status" value="1"/>
</dbReference>
<evidence type="ECO:0000259" key="1">
    <source>
        <dbReference type="PROSITE" id="PS50878"/>
    </source>
</evidence>
<reference evidence="2 3" key="1">
    <citation type="journal article" date="2023" name="Hortic Res">
        <title>The complete reference genome for grapevine (Vitis vinifera L.) genetics and breeding.</title>
        <authorList>
            <person name="Shi X."/>
            <person name="Cao S."/>
            <person name="Wang X."/>
            <person name="Huang S."/>
            <person name="Wang Y."/>
            <person name="Liu Z."/>
            <person name="Liu W."/>
            <person name="Leng X."/>
            <person name="Peng Y."/>
            <person name="Wang N."/>
            <person name="Wang Y."/>
            <person name="Ma Z."/>
            <person name="Xu X."/>
            <person name="Zhang F."/>
            <person name="Xue H."/>
            <person name="Zhong H."/>
            <person name="Wang Y."/>
            <person name="Zhang K."/>
            <person name="Velt A."/>
            <person name="Avia K."/>
            <person name="Holtgrawe D."/>
            <person name="Grimplet J."/>
            <person name="Matus J.T."/>
            <person name="Ware D."/>
            <person name="Wu X."/>
            <person name="Wang H."/>
            <person name="Liu C."/>
            <person name="Fang Y."/>
            <person name="Rustenholz C."/>
            <person name="Cheng Z."/>
            <person name="Xiao H."/>
            <person name="Zhou Y."/>
        </authorList>
    </citation>
    <scope>NUCLEOTIDE SEQUENCE [LARGE SCALE GENOMIC DNA]</scope>
    <source>
        <strain evidence="3">cv. Pinot noir / PN40024</strain>
        <tissue evidence="2">Leaf</tissue>
    </source>
</reference>
<organism evidence="2 3">
    <name type="scientific">Vitis vinifera</name>
    <name type="common">Grape</name>
    <dbReference type="NCBI Taxonomy" id="29760"/>
    <lineage>
        <taxon>Eukaryota</taxon>
        <taxon>Viridiplantae</taxon>
        <taxon>Streptophyta</taxon>
        <taxon>Embryophyta</taxon>
        <taxon>Tracheophyta</taxon>
        <taxon>Spermatophyta</taxon>
        <taxon>Magnoliopsida</taxon>
        <taxon>eudicotyledons</taxon>
        <taxon>Gunneridae</taxon>
        <taxon>Pentapetalae</taxon>
        <taxon>rosids</taxon>
        <taxon>Vitales</taxon>
        <taxon>Vitaceae</taxon>
        <taxon>Viteae</taxon>
        <taxon>Vitis</taxon>
    </lineage>
</organism>
<dbReference type="Proteomes" id="UP001227230">
    <property type="component" value="Chromosome 13"/>
</dbReference>
<gene>
    <name evidence="2" type="ORF">VitviT2T_019830</name>
</gene>
<dbReference type="SUPFAM" id="SSF56672">
    <property type="entry name" value="DNA/RNA polymerases"/>
    <property type="match status" value="1"/>
</dbReference>